<dbReference type="SMART" id="SM00426">
    <property type="entry name" value="TEA"/>
    <property type="match status" value="1"/>
</dbReference>
<dbReference type="PANTHER" id="PTHR11834:SF0">
    <property type="entry name" value="PROTEIN SCALLOPED"/>
    <property type="match status" value="1"/>
</dbReference>
<dbReference type="EMBL" id="JBFCZG010000005">
    <property type="protein sequence ID" value="KAL3422121.1"/>
    <property type="molecule type" value="Genomic_DNA"/>
</dbReference>
<keyword evidence="4" id="KW-0804">Transcription</keyword>
<dbReference type="Pfam" id="PF01285">
    <property type="entry name" value="TEA"/>
    <property type="match status" value="1"/>
</dbReference>
<feature type="region of interest" description="Disordered" evidence="7">
    <location>
        <begin position="636"/>
        <end position="728"/>
    </location>
</feature>
<feature type="compositionally biased region" description="Polar residues" evidence="7">
    <location>
        <begin position="697"/>
        <end position="706"/>
    </location>
</feature>
<comment type="subcellular location">
    <subcellularLocation>
        <location evidence="1">Nucleus</location>
    </subcellularLocation>
</comment>
<dbReference type="Gene3D" id="6.10.20.40">
    <property type="entry name" value="TEA/ATTS domain"/>
    <property type="match status" value="1"/>
</dbReference>
<reference evidence="9 10" key="1">
    <citation type="submission" date="2024-06" db="EMBL/GenBank/DDBJ databases">
        <title>Complete genome of Phlyctema vagabunda strain 19-DSS-EL-015.</title>
        <authorList>
            <person name="Fiorenzani C."/>
        </authorList>
    </citation>
    <scope>NUCLEOTIDE SEQUENCE [LARGE SCALE GENOMIC DNA]</scope>
    <source>
        <strain evidence="9 10">19-DSS-EL-015</strain>
    </source>
</reference>
<accession>A0ABR4PGI6</accession>
<evidence type="ECO:0000256" key="3">
    <source>
        <dbReference type="ARBA" id="ARBA00023015"/>
    </source>
</evidence>
<evidence type="ECO:0000256" key="6">
    <source>
        <dbReference type="PROSITE-ProRule" id="PRU00505"/>
    </source>
</evidence>
<evidence type="ECO:0000313" key="9">
    <source>
        <dbReference type="EMBL" id="KAL3422121.1"/>
    </source>
</evidence>
<feature type="compositionally biased region" description="Basic and acidic residues" evidence="7">
    <location>
        <begin position="707"/>
        <end position="720"/>
    </location>
</feature>
<dbReference type="PANTHER" id="PTHR11834">
    <property type="entry name" value="TRANSCRIPTIONAL ENHANCER FACTOR TEF RELATED"/>
    <property type="match status" value="1"/>
</dbReference>
<feature type="region of interest" description="Disordered" evidence="7">
    <location>
        <begin position="67"/>
        <end position="100"/>
    </location>
</feature>
<dbReference type="InterPro" id="IPR050937">
    <property type="entry name" value="TEC1_TEAD_TF"/>
</dbReference>
<feature type="DNA-binding region" description="TEA" evidence="6">
    <location>
        <begin position="121"/>
        <end position="207"/>
    </location>
</feature>
<evidence type="ECO:0000256" key="2">
    <source>
        <dbReference type="ARBA" id="ARBA00008421"/>
    </source>
</evidence>
<dbReference type="PROSITE" id="PS51088">
    <property type="entry name" value="TEA_2"/>
    <property type="match status" value="1"/>
</dbReference>
<feature type="compositionally biased region" description="Polar residues" evidence="7">
    <location>
        <begin position="648"/>
        <end position="660"/>
    </location>
</feature>
<name>A0ABR4PGI6_9HELO</name>
<feature type="domain" description="TEA" evidence="8">
    <location>
        <begin position="121"/>
        <end position="207"/>
    </location>
</feature>
<dbReference type="InterPro" id="IPR000818">
    <property type="entry name" value="TEA/ATTS_dom"/>
</dbReference>
<comment type="caution">
    <text evidence="9">The sequence shown here is derived from an EMBL/GenBank/DDBJ whole genome shotgun (WGS) entry which is preliminary data.</text>
</comment>
<keyword evidence="10" id="KW-1185">Reference proteome</keyword>
<feature type="compositionally biased region" description="Basic residues" evidence="7">
    <location>
        <begin position="88"/>
        <end position="100"/>
    </location>
</feature>
<keyword evidence="5" id="KW-0539">Nucleus</keyword>
<comment type="similarity">
    <text evidence="2">Belongs to the TEC1 family.</text>
</comment>
<protein>
    <submittedName>
        <fullName evidence="9">Transcription factor</fullName>
    </submittedName>
</protein>
<evidence type="ECO:0000259" key="8">
    <source>
        <dbReference type="PROSITE" id="PS51088"/>
    </source>
</evidence>
<feature type="compositionally biased region" description="Basic and acidic residues" evidence="7">
    <location>
        <begin position="666"/>
        <end position="696"/>
    </location>
</feature>
<evidence type="ECO:0000256" key="5">
    <source>
        <dbReference type="ARBA" id="ARBA00023242"/>
    </source>
</evidence>
<proteinExistence type="inferred from homology"/>
<dbReference type="Proteomes" id="UP001629113">
    <property type="component" value="Unassembled WGS sequence"/>
</dbReference>
<sequence>MDHRRHILPSSFNSSQLPLDDPVVHSRVRQPLSDSAGNAQLHALASVGLYHDSKGLQPRVERPIYSIPTVPSQPARHPAPNSLELRRQHTRRRRQYRHTRNPIQDSAQYQAYRARQIRDGSSESEAKWPGILEDAFLDALIDIPAMGRRKFSLRGKPHGRNELISDYLWIAYCQSLSPGQEPDKTMERTRKQVSSHIQVLKGFFRDHPAFERLFPPNKAPKNGLEDNFKSDPCLRALSEGRLPSRRQEQYMEINQLMQIPIRPAAYWLLITSEIHPNDVHWRLKTETDLQNDNVVLHKYTGLSEMKPRASLESVQDWRARWPYLSSLHSSDGIGCDIIHMEASLKLMTDHARGGAELLSRTEMTLHGTDLAECIWQSVTTIQKPAELYGQSEDPPMAATVSPVEISAVTANSTRIRLQFPANAWAHAFTCLTNLHLEFEENRKAASYGDNGVRGPTKSARELVDQISMYQELQSSHRPGMPFIRRAIIVWTFQKTRGGEQGTTSWRYLDAAPQRSLIMSPPHASHHIAATMNENFGTWADTPIDLQTQNIMDPFGAGLVTPPHTAGLQSPFASNTFLQPASQYDMPPEHLSFVSDATADSESTLVNHDTTNNIDSFLSNPAVNINDYDQTNNSWQIPSAESFDADPSSWANYTVPSTTPQLPWDSPPKHENSWNESQENPKHHTWVDEPNTHEKQHWNSNNTSPSKHYTDHNNENEHPKNYGEVGSVNLPSMNVGTAKNLHHGWVGNDGFDYDHLASRLK</sequence>
<evidence type="ECO:0000256" key="4">
    <source>
        <dbReference type="ARBA" id="ARBA00023163"/>
    </source>
</evidence>
<dbReference type="InterPro" id="IPR038096">
    <property type="entry name" value="TEA/ATTS_sf"/>
</dbReference>
<keyword evidence="3" id="KW-0805">Transcription regulation</keyword>
<evidence type="ECO:0000313" key="10">
    <source>
        <dbReference type="Proteomes" id="UP001629113"/>
    </source>
</evidence>
<evidence type="ECO:0000256" key="1">
    <source>
        <dbReference type="ARBA" id="ARBA00004123"/>
    </source>
</evidence>
<evidence type="ECO:0000256" key="7">
    <source>
        <dbReference type="SAM" id="MobiDB-lite"/>
    </source>
</evidence>
<organism evidence="9 10">
    <name type="scientific">Phlyctema vagabunda</name>
    <dbReference type="NCBI Taxonomy" id="108571"/>
    <lineage>
        <taxon>Eukaryota</taxon>
        <taxon>Fungi</taxon>
        <taxon>Dikarya</taxon>
        <taxon>Ascomycota</taxon>
        <taxon>Pezizomycotina</taxon>
        <taxon>Leotiomycetes</taxon>
        <taxon>Helotiales</taxon>
        <taxon>Dermateaceae</taxon>
        <taxon>Phlyctema</taxon>
    </lineage>
</organism>
<gene>
    <name evidence="9" type="ORF">PVAG01_06277</name>
</gene>